<evidence type="ECO:0000256" key="7">
    <source>
        <dbReference type="ARBA" id="ARBA00023136"/>
    </source>
</evidence>
<reference evidence="11 12" key="1">
    <citation type="submission" date="2024-02" db="EMBL/GenBank/DDBJ databases">
        <title>High-quality chromosome-scale genome assembly of Pensacola bahiagrass (Paspalum notatum Flugge var. saurae).</title>
        <authorList>
            <person name="Vega J.M."/>
            <person name="Podio M."/>
            <person name="Orjuela J."/>
            <person name="Siena L.A."/>
            <person name="Pessino S.C."/>
            <person name="Combes M.C."/>
            <person name="Mariac C."/>
            <person name="Albertini E."/>
            <person name="Pupilli F."/>
            <person name="Ortiz J.P.A."/>
            <person name="Leblanc O."/>
        </authorList>
    </citation>
    <scope>NUCLEOTIDE SEQUENCE [LARGE SCALE GENOMIC DNA]</scope>
    <source>
        <strain evidence="11">R1</strain>
        <tissue evidence="11">Leaf</tissue>
    </source>
</reference>
<keyword evidence="7 8" id="KW-0472">Membrane</keyword>
<evidence type="ECO:0000256" key="3">
    <source>
        <dbReference type="ARBA" id="ARBA00011489"/>
    </source>
</evidence>
<protein>
    <recommendedName>
        <fullName evidence="8">CASP-like protein</fullName>
    </recommendedName>
</protein>
<comment type="subcellular location">
    <subcellularLocation>
        <location evidence="1 8">Cell membrane</location>
        <topology evidence="1 8">Multi-pass membrane protein</topology>
    </subcellularLocation>
</comment>
<evidence type="ECO:0000256" key="9">
    <source>
        <dbReference type="SAM" id="MobiDB-lite"/>
    </source>
</evidence>
<dbReference type="PANTHER" id="PTHR33573:SF36">
    <property type="entry name" value="CASP-LIKE PROTEIN 4B1"/>
    <property type="match status" value="1"/>
</dbReference>
<evidence type="ECO:0000313" key="11">
    <source>
        <dbReference type="EMBL" id="WVZ67165.1"/>
    </source>
</evidence>
<evidence type="ECO:0000259" key="10">
    <source>
        <dbReference type="Pfam" id="PF04535"/>
    </source>
</evidence>
<keyword evidence="5 8" id="KW-0812">Transmembrane</keyword>
<feature type="transmembrane region" description="Helical" evidence="8">
    <location>
        <begin position="185"/>
        <end position="209"/>
    </location>
</feature>
<keyword evidence="6 8" id="KW-1133">Transmembrane helix</keyword>
<accession>A0AAQ3WMX7</accession>
<comment type="similarity">
    <text evidence="2 8">Belongs to the Casparian strip membrane proteins (CASP) family.</text>
</comment>
<feature type="transmembrane region" description="Helical" evidence="8">
    <location>
        <begin position="67"/>
        <end position="93"/>
    </location>
</feature>
<feature type="domain" description="Casparian strip membrane protein" evidence="10">
    <location>
        <begin position="71"/>
        <end position="206"/>
    </location>
</feature>
<dbReference type="AlphaFoldDB" id="A0AAQ3WMX7"/>
<comment type="subunit">
    <text evidence="3 8">Homodimer and heterodimers.</text>
</comment>
<evidence type="ECO:0000256" key="1">
    <source>
        <dbReference type="ARBA" id="ARBA00004651"/>
    </source>
</evidence>
<evidence type="ECO:0000256" key="6">
    <source>
        <dbReference type="ARBA" id="ARBA00022989"/>
    </source>
</evidence>
<gene>
    <name evidence="11" type="ORF">U9M48_016285</name>
</gene>
<evidence type="ECO:0000256" key="5">
    <source>
        <dbReference type="ARBA" id="ARBA00022692"/>
    </source>
</evidence>
<dbReference type="InterPro" id="IPR006702">
    <property type="entry name" value="CASP_dom"/>
</dbReference>
<dbReference type="GO" id="GO:0005886">
    <property type="term" value="C:plasma membrane"/>
    <property type="evidence" value="ECO:0007669"/>
    <property type="project" value="UniProtKB-SubCell"/>
</dbReference>
<organism evidence="11 12">
    <name type="scientific">Paspalum notatum var. saurae</name>
    <dbReference type="NCBI Taxonomy" id="547442"/>
    <lineage>
        <taxon>Eukaryota</taxon>
        <taxon>Viridiplantae</taxon>
        <taxon>Streptophyta</taxon>
        <taxon>Embryophyta</taxon>
        <taxon>Tracheophyta</taxon>
        <taxon>Spermatophyta</taxon>
        <taxon>Magnoliopsida</taxon>
        <taxon>Liliopsida</taxon>
        <taxon>Poales</taxon>
        <taxon>Poaceae</taxon>
        <taxon>PACMAD clade</taxon>
        <taxon>Panicoideae</taxon>
        <taxon>Andropogonodae</taxon>
        <taxon>Paspaleae</taxon>
        <taxon>Paspalinae</taxon>
        <taxon>Paspalum</taxon>
    </lineage>
</organism>
<name>A0AAQ3WMX7_PASNO</name>
<feature type="transmembrane region" description="Helical" evidence="8">
    <location>
        <begin position="162"/>
        <end position="179"/>
    </location>
</feature>
<feature type="compositionally biased region" description="Low complexity" evidence="9">
    <location>
        <begin position="37"/>
        <end position="50"/>
    </location>
</feature>
<dbReference type="PANTHER" id="PTHR33573">
    <property type="entry name" value="CASP-LIKE PROTEIN 4A4"/>
    <property type="match status" value="1"/>
</dbReference>
<evidence type="ECO:0000256" key="8">
    <source>
        <dbReference type="RuleBase" id="RU361233"/>
    </source>
</evidence>
<dbReference type="Pfam" id="PF04535">
    <property type="entry name" value="CASP_dom"/>
    <property type="match status" value="1"/>
</dbReference>
<feature type="region of interest" description="Disordered" evidence="9">
    <location>
        <begin position="1"/>
        <end position="50"/>
    </location>
</feature>
<evidence type="ECO:0000256" key="2">
    <source>
        <dbReference type="ARBA" id="ARBA00007651"/>
    </source>
</evidence>
<dbReference type="EMBL" id="CP144747">
    <property type="protein sequence ID" value="WVZ67165.1"/>
    <property type="molecule type" value="Genomic_DNA"/>
</dbReference>
<evidence type="ECO:0000256" key="4">
    <source>
        <dbReference type="ARBA" id="ARBA00022475"/>
    </source>
</evidence>
<proteinExistence type="inferred from homology"/>
<sequence>MAMAVVATNNKSSSPAAYVAKPPPPPPWLQTTKDTGRGASTTGARRTSSSGIAAAELNQHHQRRQQAAVDGGTVVVVVLRAAAAVTAFVGVALVASCRHGDWMEFGRYPEYRYLLGASVVACVYSAAQAVRDIRRRIRVSYYDGSTATSAGGGLVDFAGDQVVAYLLMTASSAALPITLRMRSAVINVFTDAMVAAITLGFIAFAALALSAMISGFRLSAAAAASY</sequence>
<keyword evidence="4 8" id="KW-1003">Cell membrane</keyword>
<dbReference type="Proteomes" id="UP001341281">
    <property type="component" value="Chromosome 03"/>
</dbReference>
<evidence type="ECO:0000313" key="12">
    <source>
        <dbReference type="Proteomes" id="UP001341281"/>
    </source>
</evidence>
<feature type="transmembrane region" description="Helical" evidence="8">
    <location>
        <begin position="113"/>
        <end position="130"/>
    </location>
</feature>
<keyword evidence="12" id="KW-1185">Reference proteome</keyword>